<dbReference type="Proteomes" id="UP000268658">
    <property type="component" value="Chromosome"/>
</dbReference>
<feature type="compositionally biased region" description="Acidic residues" evidence="6">
    <location>
        <begin position="953"/>
        <end position="966"/>
    </location>
</feature>
<dbReference type="AlphaFoldDB" id="A0A448PHU1"/>
<feature type="transmembrane region" description="Helical" evidence="7">
    <location>
        <begin position="115"/>
        <end position="132"/>
    </location>
</feature>
<dbReference type="KEGG" id="avc:NCTC10951_00349"/>
<keyword evidence="7" id="KW-0812">Transmembrane</keyword>
<feature type="region of interest" description="Disordered" evidence="6">
    <location>
        <begin position="895"/>
        <end position="977"/>
    </location>
</feature>
<dbReference type="SUPFAM" id="SSF52540">
    <property type="entry name" value="P-loop containing nucleoside triphosphate hydrolases"/>
    <property type="match status" value="1"/>
</dbReference>
<proteinExistence type="inferred from homology"/>
<keyword evidence="2" id="KW-0547">Nucleotide-binding</keyword>
<evidence type="ECO:0000313" key="9">
    <source>
        <dbReference type="Proteomes" id="UP000268658"/>
    </source>
</evidence>
<dbReference type="InterPro" id="IPR050206">
    <property type="entry name" value="FtsK/SpoIIIE/SftA"/>
</dbReference>
<evidence type="ECO:0000256" key="6">
    <source>
        <dbReference type="SAM" id="MobiDB-lite"/>
    </source>
</evidence>
<feature type="transmembrane region" description="Helical" evidence="7">
    <location>
        <begin position="48"/>
        <end position="66"/>
    </location>
</feature>
<dbReference type="Gene3D" id="1.10.10.10">
    <property type="entry name" value="Winged helix-like DNA-binding domain superfamily/Winged helix DNA-binding domain"/>
    <property type="match status" value="1"/>
</dbReference>
<dbReference type="GO" id="GO:0005524">
    <property type="term" value="F:ATP binding"/>
    <property type="evidence" value="ECO:0007669"/>
    <property type="project" value="UniProtKB-UniRule"/>
</dbReference>
<dbReference type="GO" id="GO:0003677">
    <property type="term" value="F:DNA binding"/>
    <property type="evidence" value="ECO:0007669"/>
    <property type="project" value="UniProtKB-KW"/>
</dbReference>
<dbReference type="InterPro" id="IPR002543">
    <property type="entry name" value="FtsK_dom"/>
</dbReference>
<evidence type="ECO:0000256" key="7">
    <source>
        <dbReference type="SAM" id="Phobius"/>
    </source>
</evidence>
<dbReference type="EMBL" id="LR134477">
    <property type="protein sequence ID" value="VEI14484.1"/>
    <property type="molecule type" value="Genomic_DNA"/>
</dbReference>
<dbReference type="SUPFAM" id="SSF46785">
    <property type="entry name" value="Winged helix' DNA-binding domain"/>
    <property type="match status" value="1"/>
</dbReference>
<evidence type="ECO:0000256" key="1">
    <source>
        <dbReference type="ARBA" id="ARBA00006474"/>
    </source>
</evidence>
<feature type="compositionally biased region" description="Basic residues" evidence="6">
    <location>
        <begin position="270"/>
        <end position="280"/>
    </location>
</feature>
<dbReference type="CDD" id="cd01127">
    <property type="entry name" value="TrwB_TraG_TraD_VirD4"/>
    <property type="match status" value="1"/>
</dbReference>
<keyword evidence="7" id="KW-0472">Membrane</keyword>
<dbReference type="InterPro" id="IPR036388">
    <property type="entry name" value="WH-like_DNA-bd_sf"/>
</dbReference>
<dbReference type="InterPro" id="IPR036390">
    <property type="entry name" value="WH_DNA-bd_sf"/>
</dbReference>
<evidence type="ECO:0000256" key="2">
    <source>
        <dbReference type="ARBA" id="ARBA00022741"/>
    </source>
</evidence>
<feature type="compositionally biased region" description="Basic and acidic residues" evidence="6">
    <location>
        <begin position="297"/>
        <end position="313"/>
    </location>
</feature>
<dbReference type="PANTHER" id="PTHR22683">
    <property type="entry name" value="SPORULATION PROTEIN RELATED"/>
    <property type="match status" value="1"/>
</dbReference>
<accession>A0A448PHU1</accession>
<dbReference type="Pfam" id="PF01580">
    <property type="entry name" value="FtsK_SpoIIIE"/>
    <property type="match status" value="1"/>
</dbReference>
<dbReference type="Gene3D" id="3.30.980.40">
    <property type="match status" value="1"/>
</dbReference>
<feature type="region of interest" description="Disordered" evidence="6">
    <location>
        <begin position="1"/>
        <end position="41"/>
    </location>
</feature>
<feature type="region of interest" description="Disordered" evidence="6">
    <location>
        <begin position="259"/>
        <end position="390"/>
    </location>
</feature>
<dbReference type="InterPro" id="IPR027417">
    <property type="entry name" value="P-loop_NTPase"/>
</dbReference>
<dbReference type="InterPro" id="IPR018541">
    <property type="entry name" value="Ftsk_gamma"/>
</dbReference>
<dbReference type="SMART" id="SM00843">
    <property type="entry name" value="Ftsk_gamma"/>
    <property type="match status" value="1"/>
</dbReference>
<keyword evidence="7" id="KW-1133">Transmembrane helix</keyword>
<dbReference type="InterPro" id="IPR041027">
    <property type="entry name" value="FtsK_alpha"/>
</dbReference>
<evidence type="ECO:0000313" key="8">
    <source>
        <dbReference type="EMBL" id="VEI14484.1"/>
    </source>
</evidence>
<feature type="transmembrane region" description="Helical" evidence="7">
    <location>
        <begin position="78"/>
        <end position="103"/>
    </location>
</feature>
<evidence type="ECO:0000256" key="5">
    <source>
        <dbReference type="ARBA" id="ARBA00024986"/>
    </source>
</evidence>
<name>A0A448PHU1_ACTVI</name>
<organism evidence="8 9">
    <name type="scientific">Actinomyces viscosus</name>
    <dbReference type="NCBI Taxonomy" id="1656"/>
    <lineage>
        <taxon>Bacteria</taxon>
        <taxon>Bacillati</taxon>
        <taxon>Actinomycetota</taxon>
        <taxon>Actinomycetes</taxon>
        <taxon>Actinomycetales</taxon>
        <taxon>Actinomycetaceae</taxon>
        <taxon>Actinomyces</taxon>
    </lineage>
</organism>
<feature type="compositionally biased region" description="Low complexity" evidence="6">
    <location>
        <begin position="328"/>
        <end position="357"/>
    </location>
</feature>
<keyword evidence="3" id="KW-0067">ATP-binding</keyword>
<gene>
    <name evidence="8" type="primary">spoIIIE</name>
    <name evidence="8" type="ORF">NCTC10951_00349</name>
</gene>
<dbReference type="Pfam" id="PF17854">
    <property type="entry name" value="FtsK_alpha"/>
    <property type="match status" value="1"/>
</dbReference>
<dbReference type="PANTHER" id="PTHR22683:SF41">
    <property type="entry name" value="DNA TRANSLOCASE FTSK"/>
    <property type="match status" value="1"/>
</dbReference>
<evidence type="ECO:0000256" key="4">
    <source>
        <dbReference type="ARBA" id="ARBA00023125"/>
    </source>
</evidence>
<dbReference type="RefSeq" id="WP_126413145.1">
    <property type="nucleotide sequence ID" value="NZ_JASPER010000064.1"/>
</dbReference>
<dbReference type="Pfam" id="PF09397">
    <property type="entry name" value="FtsK_gamma"/>
    <property type="match status" value="1"/>
</dbReference>
<comment type="similarity">
    <text evidence="1">Belongs to the FtsK/SpoIIIE/SftA family.</text>
</comment>
<evidence type="ECO:0000256" key="3">
    <source>
        <dbReference type="ARBA" id="ARBA00022840"/>
    </source>
</evidence>
<keyword evidence="4" id="KW-0238">DNA-binding</keyword>
<reference evidence="8 9" key="1">
    <citation type="submission" date="2018-12" db="EMBL/GenBank/DDBJ databases">
        <authorList>
            <consortium name="Pathogen Informatics"/>
        </authorList>
    </citation>
    <scope>NUCLEOTIDE SEQUENCE [LARGE SCALE GENOMIC DNA]</scope>
    <source>
        <strain evidence="8 9">NCTC10951</strain>
    </source>
</reference>
<sequence>MANRRTTRTATPPSGTGRGRNRGVPAQGSAPLAAPGSQPSGGRYRRTGWAFLILALAAVLALREWFGVSGAAGNLLHHIAAGPVGVLGVLVPLLLAALGIAMLRAHSLGAVHARVSVGCLGLLTALTGMIQVGSGNPVLRDNIGGLESAGGLLGWLVGYPLAALFSSVGAFILFILLASFSALVLSGKTVAEIRDLLAQRRSPGAEGTGGSSDADGAGDSLARRLLGRVRGGLGTAGVASNDPDQTALLDSYDGDEPFRSALEVEESTPRKRGSGRRKRSADREAQQTSITELFEPGSDHASDHAGDPGDHADGSTFVVPEVGDEADAVASSAPSAVSPAKGRAAGGPAAAGPSSGAQRKPSTAKRPARPTSSGFDAVTEETPEVPLDEPDLADQLAMSDMSNMALPDGSTYTLPEDALLGPGPGHATRTPANDAIVEALQNVFAEFNVDATVTGYTRGPQVTRYEVHRGRGVNVSRITGLEKNIAYAVASDEIRLLTPIPGKSAIGIEIPNTDREMVKLGDVLRSQAARKQAHPLVVGLGKNVEGDYVVTNLAKTPHLLVAGQTGSGKSSFVNSMITSIMMRATPEEVRMVLVDPKRVELTIYEGIPHLITPIITSPKKAAEALEWVVREMDARYDDLASFGFKHIDDFNKAVRAGEVQPLPGSQRELSPYPYLLVVVDELADLMMTAPKDVEASIQRITQLARAAGIHLVLATQRPVAQVVTGLIKSNVPSRLAFATASQLDSRVILDQNGAETLTGQGDALYLGPGASTPVRIQGSWVNESEIRSVVEHVKAQLTPEYREDVVVPEVKKQIDEEIGDDMDLLLQAAELIISSQFGSTSMLQRKLRVGFAKAGRLMDLLESREVVGPSEGSKARDVLVQPEQLEETLAWIKGEGSAPGSAETPSAPEDTQEAPSSDTPPAPAAGEPRTVALPSNRYSTDPLEADPSLPESESWEDSFAEEDSEDAWSLTGRGSSW</sequence>
<comment type="function">
    <text evidence="5">Essential cell division protein that coordinates cell division and chromosome segregation. The N-terminus is involved in assembly of the cell-division machinery. The C-terminus functions as a DNA motor that moves dsDNA in an ATP-dependent manner towards the dif recombination site, which is located within the replication terminus region. Required for activation of the Xer recombinase, allowing activation of chromosome unlinking by recombination.</text>
</comment>
<dbReference type="PROSITE" id="PS50901">
    <property type="entry name" value="FTSK"/>
    <property type="match status" value="1"/>
</dbReference>
<feature type="compositionally biased region" description="Acidic residues" evidence="6">
    <location>
        <begin position="378"/>
        <end position="390"/>
    </location>
</feature>
<protein>
    <submittedName>
        <fullName evidence="8">Stage III sporulation protein E</fullName>
    </submittedName>
</protein>
<feature type="transmembrane region" description="Helical" evidence="7">
    <location>
        <begin position="152"/>
        <end position="185"/>
    </location>
</feature>
<dbReference type="OrthoDB" id="9807790at2"/>
<feature type="region of interest" description="Disordered" evidence="6">
    <location>
        <begin position="234"/>
        <end position="253"/>
    </location>
</feature>
<dbReference type="Gene3D" id="3.40.50.300">
    <property type="entry name" value="P-loop containing nucleotide triphosphate hydrolases"/>
    <property type="match status" value="1"/>
</dbReference>